<dbReference type="Proteomes" id="UP000035642">
    <property type="component" value="Unassembled WGS sequence"/>
</dbReference>
<sequence length="90" mass="10411">TFHCGRAKNRTRRGNRDFHYYSPYYRIQSADLSNIAIDRYALAYTPKCTNGKPYSLDDSFPRTQLGKSCKDNFCPSNFTCHDGDIFAYCC</sequence>
<evidence type="ECO:0000313" key="2">
    <source>
        <dbReference type="WBParaSite" id="ACAC_0000969801-mRNA-1"/>
    </source>
</evidence>
<protein>
    <submittedName>
        <fullName evidence="2">WAP domain-containing protein</fullName>
    </submittedName>
</protein>
<evidence type="ECO:0000313" key="1">
    <source>
        <dbReference type="Proteomes" id="UP000035642"/>
    </source>
</evidence>
<accession>A0A0K0DFF6</accession>
<reference evidence="2" key="2">
    <citation type="submission" date="2017-02" db="UniProtKB">
        <authorList>
            <consortium name="WormBaseParasite"/>
        </authorList>
    </citation>
    <scope>IDENTIFICATION</scope>
</reference>
<name>A0A0K0DFF6_ANGCA</name>
<dbReference type="InterPro" id="IPR052861">
    <property type="entry name" value="BPTI/Kunitz_domain"/>
</dbReference>
<reference evidence="1" key="1">
    <citation type="submission" date="2012-09" db="EMBL/GenBank/DDBJ databases">
        <authorList>
            <person name="Martin A.A."/>
        </authorList>
    </citation>
    <scope>NUCLEOTIDE SEQUENCE</scope>
</reference>
<dbReference type="AlphaFoldDB" id="A0A0K0DFF6"/>
<proteinExistence type="predicted"/>
<dbReference type="PANTHER" id="PTHR47248">
    <property type="entry name" value="PROTEIN CBG06772"/>
    <property type="match status" value="1"/>
</dbReference>
<keyword evidence="1" id="KW-1185">Reference proteome</keyword>
<dbReference type="WBParaSite" id="ACAC_0000969801-mRNA-1">
    <property type="protein sequence ID" value="ACAC_0000969801-mRNA-1"/>
    <property type="gene ID" value="ACAC_0000969801"/>
</dbReference>
<organism evidence="1 2">
    <name type="scientific">Angiostrongylus cantonensis</name>
    <name type="common">Rat lungworm</name>
    <dbReference type="NCBI Taxonomy" id="6313"/>
    <lineage>
        <taxon>Eukaryota</taxon>
        <taxon>Metazoa</taxon>
        <taxon>Ecdysozoa</taxon>
        <taxon>Nematoda</taxon>
        <taxon>Chromadorea</taxon>
        <taxon>Rhabditida</taxon>
        <taxon>Rhabditina</taxon>
        <taxon>Rhabditomorpha</taxon>
        <taxon>Strongyloidea</taxon>
        <taxon>Metastrongylidae</taxon>
        <taxon>Angiostrongylus</taxon>
    </lineage>
</organism>
<dbReference type="PANTHER" id="PTHR47248:SF9">
    <property type="entry name" value="BPTI_KUNITZ INHIBITOR DOMAIN-CONTAINING PROTEIN"/>
    <property type="match status" value="1"/>
</dbReference>